<gene>
    <name evidence="1" type="ORF">SCORR_v1c07470</name>
</gene>
<dbReference type="InterPro" id="IPR024503">
    <property type="entry name" value="DUF3196"/>
</dbReference>
<keyword evidence="2" id="KW-1185">Reference proteome</keyword>
<dbReference type="AlphaFoldDB" id="A0A222EPQ9"/>
<dbReference type="Pfam" id="PF11428">
    <property type="entry name" value="DUF3196"/>
    <property type="match status" value="1"/>
</dbReference>
<proteinExistence type="predicted"/>
<dbReference type="SUPFAM" id="SSF116965">
    <property type="entry name" value="Hypothetical protein MPN330"/>
    <property type="match status" value="1"/>
</dbReference>
<name>A0A222EPQ9_9MOLU</name>
<dbReference type="Proteomes" id="UP000203229">
    <property type="component" value="Chromosome"/>
</dbReference>
<protein>
    <submittedName>
        <fullName evidence="1">Uncharacterized protein</fullName>
    </submittedName>
</protein>
<organism evidence="1 2">
    <name type="scientific">Spiroplasma corruscae</name>
    <dbReference type="NCBI Taxonomy" id="216934"/>
    <lineage>
        <taxon>Bacteria</taxon>
        <taxon>Bacillati</taxon>
        <taxon>Mycoplasmatota</taxon>
        <taxon>Mollicutes</taxon>
        <taxon>Entomoplasmatales</taxon>
        <taxon>Spiroplasmataceae</taxon>
        <taxon>Spiroplasma</taxon>
    </lineage>
</organism>
<sequence>MSNYYEEVSKKLSTLIDNNNFDAALKIINEELLAPYIPEKFEKYLRHWNNYIQEHVKMNERKLISWSLERVVNVIKNVADQQSHLVAFDFLRELNARKIIDDISDYLVNIKNSDENKSFLLMILIEQKIDHDFIVYKNGNRFTINPTKFNVQETQTLLKSIENNLESILYHYDPSLFNISLSILNSYYYLKFPGFSLSNFNLNDMTVALILKTYNSMGLNPDPLIINSLIFDHNNVMLILNELNDMI</sequence>
<dbReference type="EMBL" id="CP022535">
    <property type="protein sequence ID" value="ASP28519.1"/>
    <property type="molecule type" value="Genomic_DNA"/>
</dbReference>
<dbReference type="OrthoDB" id="400159at2"/>
<accession>A0A222EPQ9</accession>
<evidence type="ECO:0000313" key="1">
    <source>
        <dbReference type="EMBL" id="ASP28519.1"/>
    </source>
</evidence>
<evidence type="ECO:0000313" key="2">
    <source>
        <dbReference type="Proteomes" id="UP000203229"/>
    </source>
</evidence>
<dbReference type="KEGG" id="scou:SCORR_v1c07470"/>
<reference evidence="1 2" key="1">
    <citation type="submission" date="2017-07" db="EMBL/GenBank/DDBJ databases">
        <title>Complete genome sequence of Spiroplasma corruscae EC-1 (DSM 19793).</title>
        <authorList>
            <person name="Tsai Y.-M."/>
            <person name="Lo W.-S."/>
            <person name="Kuo C.-H."/>
        </authorList>
    </citation>
    <scope>NUCLEOTIDE SEQUENCE [LARGE SCALE GENOMIC DNA]</scope>
    <source>
        <strain evidence="1 2">EC-1</strain>
    </source>
</reference>
<dbReference type="RefSeq" id="WP_094049334.1">
    <property type="nucleotide sequence ID" value="NZ_CP022535.1"/>
</dbReference>